<evidence type="ECO:0000313" key="1">
    <source>
        <dbReference type="EMBL" id="GFH86387.1"/>
    </source>
</evidence>
<proteinExistence type="predicted"/>
<name>A0A7J0A275_9BACE</name>
<accession>A0A7J0A275</accession>
<gene>
    <name evidence="1" type="ORF">IMSAGC001_01795</name>
</gene>
<dbReference type="Proteomes" id="UP000491181">
    <property type="component" value="Unassembled WGS sequence"/>
</dbReference>
<organism evidence="1 2">
    <name type="scientific">Bacteroides acidifaciens</name>
    <dbReference type="NCBI Taxonomy" id="85831"/>
    <lineage>
        <taxon>Bacteria</taxon>
        <taxon>Pseudomonadati</taxon>
        <taxon>Bacteroidota</taxon>
        <taxon>Bacteroidia</taxon>
        <taxon>Bacteroidales</taxon>
        <taxon>Bacteroidaceae</taxon>
        <taxon>Bacteroides</taxon>
    </lineage>
</organism>
<protein>
    <submittedName>
        <fullName evidence="1">Uncharacterized protein</fullName>
    </submittedName>
</protein>
<dbReference type="EMBL" id="BLLS01000039">
    <property type="protein sequence ID" value="GFH86387.1"/>
    <property type="molecule type" value="Genomic_DNA"/>
</dbReference>
<comment type="caution">
    <text evidence="1">The sequence shown here is derived from an EMBL/GenBank/DDBJ whole genome shotgun (WGS) entry which is preliminary data.</text>
</comment>
<sequence>MDRSVSFLMFIRKSMFVLCLFPKSALASIVKRIET</sequence>
<reference evidence="1 2" key="1">
    <citation type="journal article" date="2020" name="Microbiome">
        <title>Single-cell genomics of uncultured bacteria reveals dietary fiber responders in the mouse gut microbiota.</title>
        <authorList>
            <person name="Chijiiwa R."/>
            <person name="Hosokawa M."/>
            <person name="Kogawa M."/>
            <person name="Nishikawa Y."/>
            <person name="Ide K."/>
            <person name="Sakanashi C."/>
            <person name="Takahashi K."/>
            <person name="Takeyama H."/>
        </authorList>
    </citation>
    <scope>NUCLEOTIDE SEQUENCE [LARGE SCALE GENOMIC DNA]</scope>
    <source>
        <strain evidence="1">IMSAGC_001</strain>
    </source>
</reference>
<dbReference type="AlphaFoldDB" id="A0A7J0A275"/>
<evidence type="ECO:0000313" key="2">
    <source>
        <dbReference type="Proteomes" id="UP000491181"/>
    </source>
</evidence>